<organism evidence="2 3">
    <name type="scientific">Aquilegia coerulea</name>
    <name type="common">Rocky mountain columbine</name>
    <dbReference type="NCBI Taxonomy" id="218851"/>
    <lineage>
        <taxon>Eukaryota</taxon>
        <taxon>Viridiplantae</taxon>
        <taxon>Streptophyta</taxon>
        <taxon>Embryophyta</taxon>
        <taxon>Tracheophyta</taxon>
        <taxon>Spermatophyta</taxon>
        <taxon>Magnoliopsida</taxon>
        <taxon>Ranunculales</taxon>
        <taxon>Ranunculaceae</taxon>
        <taxon>Thalictroideae</taxon>
        <taxon>Aquilegia</taxon>
    </lineage>
</organism>
<dbReference type="InParanoid" id="A0A2G5E127"/>
<reference evidence="2 3" key="1">
    <citation type="submission" date="2017-09" db="EMBL/GenBank/DDBJ databases">
        <title>WGS assembly of Aquilegia coerulea Goldsmith.</title>
        <authorList>
            <person name="Hodges S."/>
            <person name="Kramer E."/>
            <person name="Nordborg M."/>
            <person name="Tomkins J."/>
            <person name="Borevitz J."/>
            <person name="Derieg N."/>
            <person name="Yan J."/>
            <person name="Mihaltcheva S."/>
            <person name="Hayes R.D."/>
            <person name="Rokhsar D."/>
        </authorList>
    </citation>
    <scope>NUCLEOTIDE SEQUENCE [LARGE SCALE GENOMIC DNA]</scope>
    <source>
        <strain evidence="3">cv. Goldsmith</strain>
    </source>
</reference>
<feature type="compositionally biased region" description="Polar residues" evidence="1">
    <location>
        <begin position="66"/>
        <end position="78"/>
    </location>
</feature>
<feature type="region of interest" description="Disordered" evidence="1">
    <location>
        <begin position="33"/>
        <end position="78"/>
    </location>
</feature>
<sequence length="78" mass="9027">MNMLMIMMMKKKKMKSLFKIQMSMCMSQERLKVSYGPRGESRTDQAQFGPKSTVGPGHRSKCLSRNFPNQSYRPRSSC</sequence>
<accession>A0A2G5E127</accession>
<name>A0A2G5E127_AQUCA</name>
<proteinExistence type="predicted"/>
<evidence type="ECO:0000256" key="1">
    <source>
        <dbReference type="SAM" id="MobiDB-lite"/>
    </source>
</evidence>
<dbReference type="OrthoDB" id="1934648at2759"/>
<protein>
    <submittedName>
        <fullName evidence="2">Uncharacterized protein</fullName>
    </submittedName>
</protein>
<keyword evidence="3" id="KW-1185">Reference proteome</keyword>
<dbReference type="AlphaFoldDB" id="A0A2G5E127"/>
<gene>
    <name evidence="2" type="ORF">AQUCO_01300348v1</name>
</gene>
<evidence type="ECO:0000313" key="3">
    <source>
        <dbReference type="Proteomes" id="UP000230069"/>
    </source>
</evidence>
<evidence type="ECO:0000313" key="2">
    <source>
        <dbReference type="EMBL" id="PIA49474.1"/>
    </source>
</evidence>
<dbReference type="Proteomes" id="UP000230069">
    <property type="component" value="Unassembled WGS sequence"/>
</dbReference>
<dbReference type="EMBL" id="KZ305030">
    <property type="protein sequence ID" value="PIA49474.1"/>
    <property type="molecule type" value="Genomic_DNA"/>
</dbReference>